<name>A0A7H0H7D5_9ACTN</name>
<dbReference type="InterPro" id="IPR005900">
    <property type="entry name" value="6-phosphogluconolactonase_DevB"/>
</dbReference>
<comment type="similarity">
    <text evidence="4 7">Belongs to the glucosamine/galactosamine-6-phosphate isomerase family. 6-phosphogluconolactonase subfamily.</text>
</comment>
<evidence type="ECO:0000256" key="6">
    <source>
        <dbReference type="ARBA" id="ARBA00020337"/>
    </source>
</evidence>
<evidence type="ECO:0000259" key="8">
    <source>
        <dbReference type="Pfam" id="PF01182"/>
    </source>
</evidence>
<evidence type="ECO:0000256" key="3">
    <source>
        <dbReference type="ARBA" id="ARBA00004961"/>
    </source>
</evidence>
<dbReference type="CDD" id="cd01400">
    <property type="entry name" value="6PGL"/>
    <property type="match status" value="1"/>
</dbReference>
<feature type="domain" description="Glucosamine/galactosamine-6-phosphate isomerase" evidence="8">
    <location>
        <begin position="9"/>
        <end position="225"/>
    </location>
</feature>
<evidence type="ECO:0000256" key="2">
    <source>
        <dbReference type="ARBA" id="ARBA00002681"/>
    </source>
</evidence>
<accession>A0A7H0H7D5</accession>
<dbReference type="InterPro" id="IPR006148">
    <property type="entry name" value="Glc/Gal-6P_isomerase"/>
</dbReference>
<dbReference type="Proteomes" id="UP000516117">
    <property type="component" value="Chromosome"/>
</dbReference>
<comment type="function">
    <text evidence="2 7">Hydrolysis of 6-phosphogluconolactone to 6-phosphogluconate.</text>
</comment>
<comment type="catalytic activity">
    <reaction evidence="1 7">
        <text>6-phospho-D-glucono-1,5-lactone + H2O = 6-phospho-D-gluconate + H(+)</text>
        <dbReference type="Rhea" id="RHEA:12556"/>
        <dbReference type="ChEBI" id="CHEBI:15377"/>
        <dbReference type="ChEBI" id="CHEBI:15378"/>
        <dbReference type="ChEBI" id="CHEBI:57955"/>
        <dbReference type="ChEBI" id="CHEBI:58759"/>
        <dbReference type="EC" id="3.1.1.31"/>
    </reaction>
</comment>
<dbReference type="RefSeq" id="WP_187721560.1">
    <property type="nucleotide sequence ID" value="NZ_BAABBL010000001.1"/>
</dbReference>
<evidence type="ECO:0000313" key="9">
    <source>
        <dbReference type="EMBL" id="QNP56451.1"/>
    </source>
</evidence>
<dbReference type="AlphaFoldDB" id="A0A7H0H7D5"/>
<proteinExistence type="inferred from homology"/>
<dbReference type="GO" id="GO:0006098">
    <property type="term" value="P:pentose-phosphate shunt"/>
    <property type="evidence" value="ECO:0007669"/>
    <property type="project" value="UniProtKB-UniPathway"/>
</dbReference>
<evidence type="ECO:0000256" key="7">
    <source>
        <dbReference type="RuleBase" id="RU365095"/>
    </source>
</evidence>
<reference evidence="9 10" key="1">
    <citation type="submission" date="2020-08" db="EMBL/GenBank/DDBJ databases">
        <title>Genome sequence of Tessaracoccus defluvii JCM 17540T.</title>
        <authorList>
            <person name="Hyun D.-W."/>
            <person name="Bae J.-W."/>
        </authorList>
    </citation>
    <scope>NUCLEOTIDE SEQUENCE [LARGE SCALE GENOMIC DNA]</scope>
    <source>
        <strain evidence="9 10">JCM 17540</strain>
    </source>
</reference>
<keyword evidence="7 9" id="KW-0378">Hydrolase</keyword>
<evidence type="ECO:0000256" key="1">
    <source>
        <dbReference type="ARBA" id="ARBA00000832"/>
    </source>
</evidence>
<dbReference type="GO" id="GO:0017057">
    <property type="term" value="F:6-phosphogluconolactonase activity"/>
    <property type="evidence" value="ECO:0007669"/>
    <property type="project" value="UniProtKB-UniRule"/>
</dbReference>
<dbReference type="UniPathway" id="UPA00115">
    <property type="reaction ID" value="UER00409"/>
</dbReference>
<comment type="pathway">
    <text evidence="3 7">Carbohydrate degradation; pentose phosphate pathway; D-ribulose 5-phosphate from D-glucose 6-phosphate (oxidative stage): step 2/3.</text>
</comment>
<dbReference type="PANTHER" id="PTHR11054">
    <property type="entry name" value="6-PHOSPHOGLUCONOLACTONASE"/>
    <property type="match status" value="1"/>
</dbReference>
<evidence type="ECO:0000256" key="5">
    <source>
        <dbReference type="ARBA" id="ARBA00013198"/>
    </source>
</evidence>
<keyword evidence="10" id="KW-1185">Reference proteome</keyword>
<sequence length="243" mass="26455">MYTRVVRLPDAEDVSRVVARRLLDRVVALQAAQPTVHLCLTGGDAANAMYEAFAELAESSELDATRLQLWWGDERFVPATDPMRNSLQAVSRLARTISFQAAYTHMMAAQDGRKDSHESAAEYEAELGGTTFDIMLLGIGADGHVGSIFPGHPSFEPTTRSVIGVTDSPKAPSERITLTLPTLNRSDEVWFLATGEAKAEAVAATLEYDETLPAAHVHGRVVTYWFLDEAAAGQLPAQYSCPF</sequence>
<dbReference type="InterPro" id="IPR037171">
    <property type="entry name" value="NagB/RpiA_transferase-like"/>
</dbReference>
<dbReference type="Gene3D" id="3.40.50.1360">
    <property type="match status" value="1"/>
</dbReference>
<organism evidence="9 10">
    <name type="scientific">Tessaracoccus defluvii</name>
    <dbReference type="NCBI Taxonomy" id="1285901"/>
    <lineage>
        <taxon>Bacteria</taxon>
        <taxon>Bacillati</taxon>
        <taxon>Actinomycetota</taxon>
        <taxon>Actinomycetes</taxon>
        <taxon>Propionibacteriales</taxon>
        <taxon>Propionibacteriaceae</taxon>
        <taxon>Tessaracoccus</taxon>
    </lineage>
</organism>
<dbReference type="SUPFAM" id="SSF100950">
    <property type="entry name" value="NagB/RpiA/CoA transferase-like"/>
    <property type="match status" value="1"/>
</dbReference>
<evidence type="ECO:0000256" key="4">
    <source>
        <dbReference type="ARBA" id="ARBA00010662"/>
    </source>
</evidence>
<dbReference type="Pfam" id="PF01182">
    <property type="entry name" value="Glucosamine_iso"/>
    <property type="match status" value="1"/>
</dbReference>
<dbReference type="GO" id="GO:0005975">
    <property type="term" value="P:carbohydrate metabolic process"/>
    <property type="evidence" value="ECO:0007669"/>
    <property type="project" value="UniProtKB-UniRule"/>
</dbReference>
<dbReference type="KEGG" id="tdf:H9L22_03155"/>
<dbReference type="EC" id="3.1.1.31" evidence="5 7"/>
<dbReference type="PANTHER" id="PTHR11054:SF0">
    <property type="entry name" value="6-PHOSPHOGLUCONOLACTONASE"/>
    <property type="match status" value="1"/>
</dbReference>
<dbReference type="NCBIfam" id="TIGR01198">
    <property type="entry name" value="pgl"/>
    <property type="match status" value="1"/>
</dbReference>
<dbReference type="EMBL" id="CP060789">
    <property type="protein sequence ID" value="QNP56451.1"/>
    <property type="molecule type" value="Genomic_DNA"/>
</dbReference>
<dbReference type="InterPro" id="IPR039104">
    <property type="entry name" value="6PGL"/>
</dbReference>
<gene>
    <name evidence="7 9" type="primary">pgl</name>
    <name evidence="9" type="ORF">H9L22_03155</name>
</gene>
<protein>
    <recommendedName>
        <fullName evidence="6 7">6-phosphogluconolactonase</fullName>
        <shortName evidence="7">6PGL</shortName>
        <ecNumber evidence="5 7">3.1.1.31</ecNumber>
    </recommendedName>
</protein>
<evidence type="ECO:0000313" key="10">
    <source>
        <dbReference type="Proteomes" id="UP000516117"/>
    </source>
</evidence>